<dbReference type="VEuPathDB" id="FungiDB:ASPGLDRAFT_1496150"/>
<dbReference type="AlphaFoldDB" id="A0A1L9VDP4"/>
<evidence type="ECO:0000313" key="1">
    <source>
        <dbReference type="EMBL" id="OJJ82020.1"/>
    </source>
</evidence>
<keyword evidence="2" id="KW-1185">Reference proteome</keyword>
<reference evidence="2" key="1">
    <citation type="journal article" date="2017" name="Genome Biol.">
        <title>Comparative genomics reveals high biological diversity and specific adaptations in the industrially and medically important fungal genus Aspergillus.</title>
        <authorList>
            <person name="de Vries R.P."/>
            <person name="Riley R."/>
            <person name="Wiebenga A."/>
            <person name="Aguilar-Osorio G."/>
            <person name="Amillis S."/>
            <person name="Uchima C.A."/>
            <person name="Anderluh G."/>
            <person name="Asadollahi M."/>
            <person name="Askin M."/>
            <person name="Barry K."/>
            <person name="Battaglia E."/>
            <person name="Bayram O."/>
            <person name="Benocci T."/>
            <person name="Braus-Stromeyer S.A."/>
            <person name="Caldana C."/>
            <person name="Canovas D."/>
            <person name="Cerqueira G.C."/>
            <person name="Chen F."/>
            <person name="Chen W."/>
            <person name="Choi C."/>
            <person name="Clum A."/>
            <person name="Dos Santos R.A."/>
            <person name="Damasio A.R."/>
            <person name="Diallinas G."/>
            <person name="Emri T."/>
            <person name="Fekete E."/>
            <person name="Flipphi M."/>
            <person name="Freyberg S."/>
            <person name="Gallo A."/>
            <person name="Gournas C."/>
            <person name="Habgood R."/>
            <person name="Hainaut M."/>
            <person name="Harispe M.L."/>
            <person name="Henrissat B."/>
            <person name="Hilden K.S."/>
            <person name="Hope R."/>
            <person name="Hossain A."/>
            <person name="Karabika E."/>
            <person name="Karaffa L."/>
            <person name="Karanyi Z."/>
            <person name="Krasevec N."/>
            <person name="Kuo A."/>
            <person name="Kusch H."/>
            <person name="LaButti K."/>
            <person name="Lagendijk E.L."/>
            <person name="Lapidus A."/>
            <person name="Levasseur A."/>
            <person name="Lindquist E."/>
            <person name="Lipzen A."/>
            <person name="Logrieco A.F."/>
            <person name="MacCabe A."/>
            <person name="Maekelae M.R."/>
            <person name="Malavazi I."/>
            <person name="Melin P."/>
            <person name="Meyer V."/>
            <person name="Mielnichuk N."/>
            <person name="Miskei M."/>
            <person name="Molnar A.P."/>
            <person name="Mule G."/>
            <person name="Ngan C.Y."/>
            <person name="Orejas M."/>
            <person name="Orosz E."/>
            <person name="Ouedraogo J.P."/>
            <person name="Overkamp K.M."/>
            <person name="Park H.-S."/>
            <person name="Perrone G."/>
            <person name="Piumi F."/>
            <person name="Punt P.J."/>
            <person name="Ram A.F."/>
            <person name="Ramon A."/>
            <person name="Rauscher S."/>
            <person name="Record E."/>
            <person name="Riano-Pachon D.M."/>
            <person name="Robert V."/>
            <person name="Roehrig J."/>
            <person name="Ruller R."/>
            <person name="Salamov A."/>
            <person name="Salih N.S."/>
            <person name="Samson R.A."/>
            <person name="Sandor E."/>
            <person name="Sanguinetti M."/>
            <person name="Schuetze T."/>
            <person name="Sepcic K."/>
            <person name="Shelest E."/>
            <person name="Sherlock G."/>
            <person name="Sophianopoulou V."/>
            <person name="Squina F.M."/>
            <person name="Sun H."/>
            <person name="Susca A."/>
            <person name="Todd R.B."/>
            <person name="Tsang A."/>
            <person name="Unkles S.E."/>
            <person name="van de Wiele N."/>
            <person name="van Rossen-Uffink D."/>
            <person name="Oliveira J.V."/>
            <person name="Vesth T.C."/>
            <person name="Visser J."/>
            <person name="Yu J.-H."/>
            <person name="Zhou M."/>
            <person name="Andersen M.R."/>
            <person name="Archer D.B."/>
            <person name="Baker S.E."/>
            <person name="Benoit I."/>
            <person name="Brakhage A.A."/>
            <person name="Braus G.H."/>
            <person name="Fischer R."/>
            <person name="Frisvad J.C."/>
            <person name="Goldman G.H."/>
            <person name="Houbraken J."/>
            <person name="Oakley B."/>
            <person name="Pocsi I."/>
            <person name="Scazzocchio C."/>
            <person name="Seiboth B."/>
            <person name="vanKuyk P.A."/>
            <person name="Wortman J."/>
            <person name="Dyer P.S."/>
            <person name="Grigoriev I.V."/>
        </authorList>
    </citation>
    <scope>NUCLEOTIDE SEQUENCE [LARGE SCALE GENOMIC DNA]</scope>
    <source>
        <strain evidence="2">CBS 516.65</strain>
    </source>
</reference>
<accession>A0A1L9VDP4</accession>
<sequence length="209" mass="23862">MQIDVDEFQQSTIAFNNCMYTPDPEGCMDYLEENLEDPSMSIGKGPIFPEAGHNRVFIRKSPHCPTMSRYLRELKGAVHKFDAGVIQLVPSCRSDIRWYGWPMVHVVNIVVNRIICCYAGTLKIALRSEAGYFFNERKECLNGIEENASPSDDYTPEQIVGYFKDFYAAFEGLHEGVAERIPKYSGDIANYTSEMQDAVKKTLQIFMDR</sequence>
<evidence type="ECO:0000313" key="2">
    <source>
        <dbReference type="Proteomes" id="UP000184300"/>
    </source>
</evidence>
<gene>
    <name evidence="1" type="ORF">ASPGLDRAFT_1496150</name>
</gene>
<dbReference type="RefSeq" id="XP_022398718.1">
    <property type="nucleotide sequence ID" value="XM_022542055.1"/>
</dbReference>
<organism evidence="1 2">
    <name type="scientific">Aspergillus glaucus CBS 516.65</name>
    <dbReference type="NCBI Taxonomy" id="1160497"/>
    <lineage>
        <taxon>Eukaryota</taxon>
        <taxon>Fungi</taxon>
        <taxon>Dikarya</taxon>
        <taxon>Ascomycota</taxon>
        <taxon>Pezizomycotina</taxon>
        <taxon>Eurotiomycetes</taxon>
        <taxon>Eurotiomycetidae</taxon>
        <taxon>Eurotiales</taxon>
        <taxon>Aspergillaceae</taxon>
        <taxon>Aspergillus</taxon>
        <taxon>Aspergillus subgen. Aspergillus</taxon>
    </lineage>
</organism>
<dbReference type="GeneID" id="34458316"/>
<dbReference type="EMBL" id="KV878903">
    <property type="protein sequence ID" value="OJJ82020.1"/>
    <property type="molecule type" value="Genomic_DNA"/>
</dbReference>
<dbReference type="Proteomes" id="UP000184300">
    <property type="component" value="Unassembled WGS sequence"/>
</dbReference>
<proteinExistence type="predicted"/>
<name>A0A1L9VDP4_ASPGL</name>
<protein>
    <submittedName>
        <fullName evidence="1">Uncharacterized protein</fullName>
    </submittedName>
</protein>